<dbReference type="EMBL" id="CP015217">
    <property type="protein sequence ID" value="AOP34698.1"/>
    <property type="molecule type" value="Genomic_DNA"/>
</dbReference>
<protein>
    <recommendedName>
        <fullName evidence="4 9">Thiopurine S-methyltransferase</fullName>
        <ecNumber evidence="4 9">2.1.1.67</ecNumber>
    </recommendedName>
</protein>
<gene>
    <name evidence="10" type="ORF">A0128_13055</name>
</gene>
<dbReference type="NCBIfam" id="NF009732">
    <property type="entry name" value="PRK13255.1"/>
    <property type="match status" value="1"/>
</dbReference>
<dbReference type="PIRSF" id="PIRSF023956">
    <property type="entry name" value="Thiopurine_S-methyltransferase"/>
    <property type="match status" value="1"/>
</dbReference>
<dbReference type="KEGG" id="laj:A0128_13055"/>
<dbReference type="InterPro" id="IPR029063">
    <property type="entry name" value="SAM-dependent_MTases_sf"/>
</dbReference>
<keyword evidence="11" id="KW-1185">Reference proteome</keyword>
<accession>A0A1D7UYN2</accession>
<dbReference type="GO" id="GO:0032259">
    <property type="term" value="P:methylation"/>
    <property type="evidence" value="ECO:0007669"/>
    <property type="project" value="UniProtKB-KW"/>
</dbReference>
<dbReference type="GO" id="GO:0008119">
    <property type="term" value="F:thiopurine S-methyltransferase activity"/>
    <property type="evidence" value="ECO:0007669"/>
    <property type="project" value="UniProtKB-UniRule"/>
</dbReference>
<name>A0A1D7UYN2_9LEPT</name>
<dbReference type="PANTHER" id="PTHR10259:SF11">
    <property type="entry name" value="THIOPURINE S-METHYLTRANSFERASE"/>
    <property type="match status" value="1"/>
</dbReference>
<dbReference type="Pfam" id="PF05724">
    <property type="entry name" value="TPMT"/>
    <property type="match status" value="1"/>
</dbReference>
<evidence type="ECO:0000256" key="5">
    <source>
        <dbReference type="ARBA" id="ARBA00022490"/>
    </source>
</evidence>
<evidence type="ECO:0000256" key="3">
    <source>
        <dbReference type="ARBA" id="ARBA00008145"/>
    </source>
</evidence>
<dbReference type="AlphaFoldDB" id="A0A1D7UYN2"/>
<evidence type="ECO:0000256" key="4">
    <source>
        <dbReference type="ARBA" id="ARBA00011905"/>
    </source>
</evidence>
<evidence type="ECO:0000313" key="11">
    <source>
        <dbReference type="Proteomes" id="UP000094197"/>
    </source>
</evidence>
<evidence type="ECO:0000256" key="6">
    <source>
        <dbReference type="ARBA" id="ARBA00022603"/>
    </source>
</evidence>
<dbReference type="OrthoDB" id="9778208at2"/>
<dbReference type="RefSeq" id="WP_069607923.1">
    <property type="nucleotide sequence ID" value="NZ_CP015217.1"/>
</dbReference>
<dbReference type="FunFam" id="3.40.50.150:FF:000101">
    <property type="entry name" value="Thiopurine S-methyltransferase"/>
    <property type="match status" value="1"/>
</dbReference>
<sequence>MDANFWHQRWSKNEIAFHEGKANPYLIGYFKDLSLAKGSRVFVPLCGKTLDIPWLLSNGYRVAGAELSQIAIEQLFSELGVKPKIERVGELDRYSADNIDIFVGDIFHLSNEILGTVDGIYDRAALVALPQEMRDRYTTHLIQITKNAPQLLVCYEYDQSMINGPPFSIQNDEVRKHYSNHYHLNLMETREVPGGMKGKCPAKENVWLLKNL</sequence>
<dbReference type="HAMAP" id="MF_00812">
    <property type="entry name" value="Thiopur_methtran"/>
    <property type="match status" value="1"/>
</dbReference>
<dbReference type="InterPro" id="IPR025835">
    <property type="entry name" value="Thiopurine_S-MeTrfase"/>
</dbReference>
<dbReference type="SUPFAM" id="SSF53335">
    <property type="entry name" value="S-adenosyl-L-methionine-dependent methyltransferases"/>
    <property type="match status" value="1"/>
</dbReference>
<dbReference type="GO" id="GO:0010038">
    <property type="term" value="P:response to metal ion"/>
    <property type="evidence" value="ECO:0007669"/>
    <property type="project" value="InterPro"/>
</dbReference>
<keyword evidence="6 10" id="KW-0489">Methyltransferase</keyword>
<keyword evidence="7 10" id="KW-0808">Transferase</keyword>
<dbReference type="NCBIfam" id="TIGR03840">
    <property type="entry name" value="TMPT_Se_Te"/>
    <property type="match status" value="1"/>
</dbReference>
<dbReference type="PANTHER" id="PTHR10259">
    <property type="entry name" value="THIOPURINE S-METHYLTRANSFERASE"/>
    <property type="match status" value="1"/>
</dbReference>
<comment type="catalytic activity">
    <reaction evidence="1">
        <text>S-adenosyl-L-methionine + a thiopurine = S-adenosyl-L-homocysteine + a thiopurine S-methylether.</text>
        <dbReference type="EC" id="2.1.1.67"/>
    </reaction>
</comment>
<dbReference type="EC" id="2.1.1.67" evidence="4 9"/>
<keyword evidence="5" id="KW-0963">Cytoplasm</keyword>
<keyword evidence="8" id="KW-0949">S-adenosyl-L-methionine</keyword>
<evidence type="ECO:0000313" key="10">
    <source>
        <dbReference type="EMBL" id="AOP34698.1"/>
    </source>
</evidence>
<dbReference type="Proteomes" id="UP000094197">
    <property type="component" value="Chromosome 1"/>
</dbReference>
<comment type="similarity">
    <text evidence="3">Belongs to the class I-like SAM-binding methyltransferase superfamily. TPMT family.</text>
</comment>
<evidence type="ECO:0000256" key="8">
    <source>
        <dbReference type="ARBA" id="ARBA00022691"/>
    </source>
</evidence>
<evidence type="ECO:0000256" key="2">
    <source>
        <dbReference type="ARBA" id="ARBA00004496"/>
    </source>
</evidence>
<dbReference type="PROSITE" id="PS51585">
    <property type="entry name" value="SAM_MT_TPMT"/>
    <property type="match status" value="1"/>
</dbReference>
<dbReference type="InterPro" id="IPR022474">
    <property type="entry name" value="Thiopur_S-MeTfrase_Se/Te_detox"/>
</dbReference>
<proteinExistence type="inferred from homology"/>
<dbReference type="GO" id="GO:0005737">
    <property type="term" value="C:cytoplasm"/>
    <property type="evidence" value="ECO:0007669"/>
    <property type="project" value="UniProtKB-SubCell"/>
</dbReference>
<evidence type="ECO:0000256" key="1">
    <source>
        <dbReference type="ARBA" id="ARBA00000903"/>
    </source>
</evidence>
<reference evidence="10 11" key="1">
    <citation type="submission" date="2016-04" db="EMBL/GenBank/DDBJ databases">
        <title>Complete genome seqeunce of Leptospira alstonii serovar Room22.</title>
        <authorList>
            <person name="Nally J.E."/>
            <person name="Bayles D.O."/>
            <person name="Hurley D."/>
            <person name="Fanning S."/>
            <person name="McMahon B.J."/>
            <person name="Arent Z."/>
        </authorList>
    </citation>
    <scope>NUCLEOTIDE SEQUENCE [LARGE SCALE GENOMIC DNA]</scope>
    <source>
        <strain evidence="10 11">GWTS #1</strain>
    </source>
</reference>
<dbReference type="InterPro" id="IPR008854">
    <property type="entry name" value="TPMT"/>
</dbReference>
<dbReference type="Gene3D" id="3.40.50.150">
    <property type="entry name" value="Vaccinia Virus protein VP39"/>
    <property type="match status" value="1"/>
</dbReference>
<evidence type="ECO:0000256" key="7">
    <source>
        <dbReference type="ARBA" id="ARBA00022679"/>
    </source>
</evidence>
<comment type="subcellular location">
    <subcellularLocation>
        <location evidence="2">Cytoplasm</location>
    </subcellularLocation>
</comment>
<organism evidence="10 11">
    <name type="scientific">Leptospira tipperaryensis</name>
    <dbReference type="NCBI Taxonomy" id="2564040"/>
    <lineage>
        <taxon>Bacteria</taxon>
        <taxon>Pseudomonadati</taxon>
        <taxon>Spirochaetota</taxon>
        <taxon>Spirochaetia</taxon>
        <taxon>Leptospirales</taxon>
        <taxon>Leptospiraceae</taxon>
        <taxon>Leptospira</taxon>
    </lineage>
</organism>
<evidence type="ECO:0000256" key="9">
    <source>
        <dbReference type="NCBIfam" id="TIGR03840"/>
    </source>
</evidence>